<dbReference type="RefSeq" id="WP_188040660.1">
    <property type="nucleotide sequence ID" value="NZ_JACVHF010000011.1"/>
</dbReference>
<keyword evidence="1" id="KW-1133">Transmembrane helix</keyword>
<keyword evidence="1" id="KW-0812">Transmembrane</keyword>
<name>A0ABR7T6H3_HELCL</name>
<feature type="transmembrane region" description="Helical" evidence="1">
    <location>
        <begin position="87"/>
        <end position="109"/>
    </location>
</feature>
<accession>A0ABR7T6H3</accession>
<evidence type="ECO:0000313" key="3">
    <source>
        <dbReference type="Proteomes" id="UP000617402"/>
    </source>
</evidence>
<organism evidence="2 3">
    <name type="scientific">Heliobacterium chlorum</name>
    <dbReference type="NCBI Taxonomy" id="2698"/>
    <lineage>
        <taxon>Bacteria</taxon>
        <taxon>Bacillati</taxon>
        <taxon>Bacillota</taxon>
        <taxon>Clostridia</taxon>
        <taxon>Eubacteriales</taxon>
        <taxon>Heliobacteriaceae</taxon>
        <taxon>Heliobacterium</taxon>
    </lineage>
</organism>
<protein>
    <submittedName>
        <fullName evidence="2">DUF2512 family protein</fullName>
    </submittedName>
</protein>
<dbReference type="Proteomes" id="UP000617402">
    <property type="component" value="Unassembled WGS sequence"/>
</dbReference>
<keyword evidence="1" id="KW-0472">Membrane</keyword>
<dbReference type="EMBL" id="JACVHF010000011">
    <property type="protein sequence ID" value="MBC9785166.1"/>
    <property type="molecule type" value="Genomic_DNA"/>
</dbReference>
<feature type="transmembrane region" description="Helical" evidence="1">
    <location>
        <begin position="60"/>
        <end position="81"/>
    </location>
</feature>
<dbReference type="InterPro" id="IPR019649">
    <property type="entry name" value="DUF2512"/>
</dbReference>
<dbReference type="Pfam" id="PF10710">
    <property type="entry name" value="DUF2512"/>
    <property type="match status" value="1"/>
</dbReference>
<evidence type="ECO:0000313" key="2">
    <source>
        <dbReference type="EMBL" id="MBC9785166.1"/>
    </source>
</evidence>
<sequence length="117" mass="12753">MNRTSMALGMKFLMTLIASGITLGFLAGNSWGRVILFSVLATGLNYLIGDLMVLPRMGNLIASIGDGLLAAITAYSLTFLLRDFYTTTFSLLSLAVLVAIGESLFHIYLRRDEKVMP</sequence>
<keyword evidence="3" id="KW-1185">Reference proteome</keyword>
<reference evidence="2 3" key="1">
    <citation type="submission" date="2020-07" db="EMBL/GenBank/DDBJ databases">
        <title>Draft whole-genome sequence of Heliobacterium chlorum DSM 3682, type strain.</title>
        <authorList>
            <person name="Kyndt J.A."/>
            <person name="Meyer T.E."/>
            <person name="Imhoff J.F."/>
        </authorList>
    </citation>
    <scope>NUCLEOTIDE SEQUENCE [LARGE SCALE GENOMIC DNA]</scope>
    <source>
        <strain evidence="2 3">DSM 3682</strain>
    </source>
</reference>
<evidence type="ECO:0000256" key="1">
    <source>
        <dbReference type="SAM" id="Phobius"/>
    </source>
</evidence>
<proteinExistence type="predicted"/>
<gene>
    <name evidence="2" type="ORF">H1S01_11665</name>
</gene>
<feature type="transmembrane region" description="Helical" evidence="1">
    <location>
        <begin position="34"/>
        <end position="53"/>
    </location>
</feature>
<comment type="caution">
    <text evidence="2">The sequence shown here is derived from an EMBL/GenBank/DDBJ whole genome shotgun (WGS) entry which is preliminary data.</text>
</comment>
<feature type="transmembrane region" description="Helical" evidence="1">
    <location>
        <begin position="12"/>
        <end position="28"/>
    </location>
</feature>